<gene>
    <name evidence="1" type="ORF">F2Q70_00024024</name>
</gene>
<proteinExistence type="predicted"/>
<organism evidence="1">
    <name type="scientific">Brassica cretica</name>
    <name type="common">Mustard</name>
    <dbReference type="NCBI Taxonomy" id="69181"/>
    <lineage>
        <taxon>Eukaryota</taxon>
        <taxon>Viridiplantae</taxon>
        <taxon>Streptophyta</taxon>
        <taxon>Embryophyta</taxon>
        <taxon>Tracheophyta</taxon>
        <taxon>Spermatophyta</taxon>
        <taxon>Magnoliopsida</taxon>
        <taxon>eudicotyledons</taxon>
        <taxon>Gunneridae</taxon>
        <taxon>Pentapetalae</taxon>
        <taxon>rosids</taxon>
        <taxon>malvids</taxon>
        <taxon>Brassicales</taxon>
        <taxon>Brassicaceae</taxon>
        <taxon>Brassiceae</taxon>
        <taxon>Brassica</taxon>
    </lineage>
</organism>
<name>A0A8S9GF66_BRACR</name>
<dbReference type="EMBL" id="QGKY02001925">
    <property type="protein sequence ID" value="KAF2544845.1"/>
    <property type="molecule type" value="Genomic_DNA"/>
</dbReference>
<reference evidence="1" key="1">
    <citation type="submission" date="2019-12" db="EMBL/GenBank/DDBJ databases">
        <title>Genome sequencing and annotation of Brassica cretica.</title>
        <authorList>
            <person name="Studholme D.J."/>
            <person name="Sarris P.F."/>
        </authorList>
    </citation>
    <scope>NUCLEOTIDE SEQUENCE</scope>
    <source>
        <strain evidence="1">PFS-102/07</strain>
        <tissue evidence="1">Leaf</tissue>
    </source>
</reference>
<sequence length="144" mass="15667">MLLLHLHLAATRTRNAVIGTLSANTLETIVHRSLHRLVAAHMFLSFCVTLTSSGKPKSTTKTAPSLASQTLRLHVLVLSDKRGAHLTLLSVVSEPPTRRTVELPILALLAYVQSGFSSGRLEIFKLNHVALATRRRGKGSTTNK</sequence>
<protein>
    <submittedName>
        <fullName evidence="1">Uncharacterized protein</fullName>
    </submittedName>
</protein>
<dbReference type="AlphaFoldDB" id="A0A8S9GF66"/>
<accession>A0A8S9GF66</accession>
<evidence type="ECO:0000313" key="1">
    <source>
        <dbReference type="EMBL" id="KAF2544845.1"/>
    </source>
</evidence>
<comment type="caution">
    <text evidence="1">The sequence shown here is derived from an EMBL/GenBank/DDBJ whole genome shotgun (WGS) entry which is preliminary data.</text>
</comment>